<dbReference type="RefSeq" id="WP_075180234.1">
    <property type="nucleotide sequence ID" value="NZ_CAXHZV010000023.1"/>
</dbReference>
<organism evidence="1 3">
    <name type="scientific">Neptunomonas phycophila</name>
    <dbReference type="NCBI Taxonomy" id="1572645"/>
    <lineage>
        <taxon>Bacteria</taxon>
        <taxon>Pseudomonadati</taxon>
        <taxon>Pseudomonadota</taxon>
        <taxon>Gammaproteobacteria</taxon>
        <taxon>Oceanospirillales</taxon>
        <taxon>Oceanospirillaceae</taxon>
        <taxon>Neptunomonas</taxon>
    </lineage>
</organism>
<dbReference type="Proteomes" id="UP001169862">
    <property type="component" value="Unassembled WGS sequence"/>
</dbReference>
<accession>A0AAW7XNI9</accession>
<sequence length="77" mass="8685">MDTNLHTLPNLFLQLGLSDKPEEMESFIKSHTLSDGQKIEEAEYWTEGQAQFLKESRDLDGAWAESVDELSALLSQA</sequence>
<dbReference type="InterPro" id="IPR021250">
    <property type="entry name" value="DUF2789"/>
</dbReference>
<gene>
    <name evidence="1" type="ORF">Q4490_13415</name>
    <name evidence="2" type="ORF">Q8W30_09620</name>
</gene>
<name>A0AAW7XNI9_9GAMM</name>
<reference evidence="1" key="1">
    <citation type="submission" date="2023-07" db="EMBL/GenBank/DDBJ databases">
        <title>Genome content predicts the carbon catabolic preferences of heterotrophic bacteria.</title>
        <authorList>
            <person name="Gralka M."/>
        </authorList>
    </citation>
    <scope>NUCLEOTIDE SEQUENCE</scope>
    <source>
        <strain evidence="2">5G01</strain>
        <strain evidence="1">I2M16</strain>
    </source>
</reference>
<dbReference type="Pfam" id="PF10982">
    <property type="entry name" value="DUF2789"/>
    <property type="match status" value="1"/>
</dbReference>
<dbReference type="AlphaFoldDB" id="A0AAW7XNI9"/>
<protein>
    <submittedName>
        <fullName evidence="1">DUF2789 family protein</fullName>
    </submittedName>
</protein>
<dbReference type="Gene3D" id="1.10.10.1130">
    <property type="entry name" value="Uncharacterised protein PF10982, DUF2789"/>
    <property type="match status" value="1"/>
</dbReference>
<evidence type="ECO:0000313" key="3">
    <source>
        <dbReference type="Proteomes" id="UP001169862"/>
    </source>
</evidence>
<comment type="caution">
    <text evidence="1">The sequence shown here is derived from an EMBL/GenBank/DDBJ whole genome shotgun (WGS) entry which is preliminary data.</text>
</comment>
<keyword evidence="4" id="KW-1185">Reference proteome</keyword>
<dbReference type="Proteomes" id="UP001177341">
    <property type="component" value="Unassembled WGS sequence"/>
</dbReference>
<evidence type="ECO:0000313" key="1">
    <source>
        <dbReference type="EMBL" id="MDO6454567.1"/>
    </source>
</evidence>
<dbReference type="GeneID" id="89455623"/>
<proteinExistence type="predicted"/>
<dbReference type="EMBL" id="JAUOPG010000009">
    <property type="protein sequence ID" value="MDO6454567.1"/>
    <property type="molecule type" value="Genomic_DNA"/>
</dbReference>
<evidence type="ECO:0000313" key="2">
    <source>
        <dbReference type="EMBL" id="MDP2522824.1"/>
    </source>
</evidence>
<dbReference type="InterPro" id="IPR038086">
    <property type="entry name" value="DUF2789_sf"/>
</dbReference>
<evidence type="ECO:0000313" key="4">
    <source>
        <dbReference type="Proteomes" id="UP001177341"/>
    </source>
</evidence>
<dbReference type="EMBL" id="JAUYVO010000005">
    <property type="protein sequence ID" value="MDP2522824.1"/>
    <property type="molecule type" value="Genomic_DNA"/>
</dbReference>